<proteinExistence type="predicted"/>
<evidence type="ECO:0000313" key="3">
    <source>
        <dbReference type="Proteomes" id="UP000639403"/>
    </source>
</evidence>
<sequence length="194" mass="22525">MFSSLQRVIIPGIIRRSSNHRRFSSVSVHSVFPATLYRFQVYRESKLFDKSLGEDEWDPEDSVEVQADGLVHPKITLDVSNGALFMPNTHFMQEVTRRSYDYYLEGLDDGKPAENPHLLCIHKGTELPDTLLLHRERDSRFSLQPSHPMPLTALNKTLTEFYIKNGIMLDPDKWLEKNPYHEASFDNSAEWMNE</sequence>
<protein>
    <recommendedName>
        <fullName evidence="1">Tse2 ADP-ribosyltransferase toxin domain-containing protein</fullName>
    </recommendedName>
</protein>
<comment type="caution">
    <text evidence="2">The sequence shown here is derived from an EMBL/GenBank/DDBJ whole genome shotgun (WGS) entry which is preliminary data.</text>
</comment>
<organism evidence="2 3">
    <name type="scientific">Rhodonia placenta</name>
    <dbReference type="NCBI Taxonomy" id="104341"/>
    <lineage>
        <taxon>Eukaryota</taxon>
        <taxon>Fungi</taxon>
        <taxon>Dikarya</taxon>
        <taxon>Basidiomycota</taxon>
        <taxon>Agaricomycotina</taxon>
        <taxon>Agaricomycetes</taxon>
        <taxon>Polyporales</taxon>
        <taxon>Adustoporiaceae</taxon>
        <taxon>Rhodonia</taxon>
    </lineage>
</organism>
<dbReference type="Pfam" id="PF18648">
    <property type="entry name" value="ADPRTs_Tse2"/>
    <property type="match status" value="1"/>
</dbReference>
<evidence type="ECO:0000313" key="2">
    <source>
        <dbReference type="EMBL" id="KAF9816940.1"/>
    </source>
</evidence>
<name>A0A8H7P531_9APHY</name>
<dbReference type="AlphaFoldDB" id="A0A8H7P531"/>
<reference evidence="2" key="1">
    <citation type="submission" date="2020-11" db="EMBL/GenBank/DDBJ databases">
        <authorList>
            <person name="Koelle M."/>
            <person name="Horta M.A.C."/>
            <person name="Nowrousian M."/>
            <person name="Ohm R.A."/>
            <person name="Benz P."/>
            <person name="Pilgard A."/>
        </authorList>
    </citation>
    <scope>NUCLEOTIDE SEQUENCE</scope>
    <source>
        <strain evidence="2">FPRL280</strain>
    </source>
</reference>
<evidence type="ECO:0000259" key="1">
    <source>
        <dbReference type="Pfam" id="PF18648"/>
    </source>
</evidence>
<dbReference type="EMBL" id="JADOXO010000050">
    <property type="protein sequence ID" value="KAF9816940.1"/>
    <property type="molecule type" value="Genomic_DNA"/>
</dbReference>
<accession>A0A8H7P531</accession>
<dbReference type="InterPro" id="IPR041018">
    <property type="entry name" value="ADPRTs_Tse2"/>
</dbReference>
<reference evidence="2" key="2">
    <citation type="journal article" name="Front. Microbiol.">
        <title>Degradative Capacity of Two Strains of Rhodonia placenta: From Phenotype to Genotype.</title>
        <authorList>
            <person name="Kolle M."/>
            <person name="Horta M.A.C."/>
            <person name="Nowrousian M."/>
            <person name="Ohm R.A."/>
            <person name="Benz J.P."/>
            <person name="Pilgard A."/>
        </authorList>
    </citation>
    <scope>NUCLEOTIDE SEQUENCE</scope>
    <source>
        <strain evidence="2">FPRL280</strain>
    </source>
</reference>
<gene>
    <name evidence="2" type="ORF">IEO21_03814</name>
</gene>
<feature type="domain" description="Tse2 ADP-ribosyltransferase toxin" evidence="1">
    <location>
        <begin position="34"/>
        <end position="174"/>
    </location>
</feature>
<dbReference type="Proteomes" id="UP000639403">
    <property type="component" value="Unassembled WGS sequence"/>
</dbReference>